<comment type="caution">
    <text evidence="1">The sequence shown here is derived from an EMBL/GenBank/DDBJ whole genome shotgun (WGS) entry which is preliminary data.</text>
</comment>
<evidence type="ECO:0000313" key="2">
    <source>
        <dbReference type="Proteomes" id="UP000024635"/>
    </source>
</evidence>
<dbReference type="OrthoDB" id="410381at2759"/>
<organism evidence="1 2">
    <name type="scientific">Ancylostoma ceylanicum</name>
    <dbReference type="NCBI Taxonomy" id="53326"/>
    <lineage>
        <taxon>Eukaryota</taxon>
        <taxon>Metazoa</taxon>
        <taxon>Ecdysozoa</taxon>
        <taxon>Nematoda</taxon>
        <taxon>Chromadorea</taxon>
        <taxon>Rhabditida</taxon>
        <taxon>Rhabditina</taxon>
        <taxon>Rhabditomorpha</taxon>
        <taxon>Strongyloidea</taxon>
        <taxon>Ancylostomatidae</taxon>
        <taxon>Ancylostomatinae</taxon>
        <taxon>Ancylostoma</taxon>
    </lineage>
</organism>
<sequence length="74" mass="8639">MSKRWKDRLQRYGLRLHPGKTEYMECGAKIEDEICGDGNDLQEVECFKYLGSRFEHTPININVGTTQLENVTKF</sequence>
<keyword evidence="2" id="KW-1185">Reference proteome</keyword>
<dbReference type="Proteomes" id="UP000024635">
    <property type="component" value="Unassembled WGS sequence"/>
</dbReference>
<dbReference type="AlphaFoldDB" id="A0A016VDG3"/>
<evidence type="ECO:0008006" key="3">
    <source>
        <dbReference type="Google" id="ProtNLM"/>
    </source>
</evidence>
<dbReference type="EMBL" id="JARK01001348">
    <property type="protein sequence ID" value="EYC25465.1"/>
    <property type="molecule type" value="Genomic_DNA"/>
</dbReference>
<proteinExistence type="predicted"/>
<accession>A0A016VDG3</accession>
<reference evidence="2" key="1">
    <citation type="journal article" date="2015" name="Nat. Genet.">
        <title>The genome and transcriptome of the zoonotic hookworm Ancylostoma ceylanicum identify infection-specific gene families.</title>
        <authorList>
            <person name="Schwarz E.M."/>
            <person name="Hu Y."/>
            <person name="Antoshechkin I."/>
            <person name="Miller M.M."/>
            <person name="Sternberg P.W."/>
            <person name="Aroian R.V."/>
        </authorList>
    </citation>
    <scope>NUCLEOTIDE SEQUENCE</scope>
    <source>
        <strain evidence="2">HY135</strain>
    </source>
</reference>
<protein>
    <recommendedName>
        <fullName evidence="3">Reverse transcriptase domain-containing protein</fullName>
    </recommendedName>
</protein>
<name>A0A016VDG3_9BILA</name>
<gene>
    <name evidence="1" type="primary">Acey_s0012.g1908</name>
    <name evidence="1" type="ORF">Y032_0012g1908</name>
</gene>
<evidence type="ECO:0000313" key="1">
    <source>
        <dbReference type="EMBL" id="EYC25465.1"/>
    </source>
</evidence>